<comment type="caution">
    <text evidence="1">The sequence shown here is derived from an EMBL/GenBank/DDBJ whole genome shotgun (WGS) entry which is preliminary data.</text>
</comment>
<proteinExistence type="predicted"/>
<dbReference type="EMBL" id="JBHSLW010000056">
    <property type="protein sequence ID" value="MFC5423048.1"/>
    <property type="molecule type" value="Genomic_DNA"/>
</dbReference>
<name>A0ABW0J0Z6_9HYPH</name>
<reference evidence="2" key="1">
    <citation type="journal article" date="2019" name="Int. J. Syst. Evol. Microbiol.">
        <title>The Global Catalogue of Microorganisms (GCM) 10K type strain sequencing project: providing services to taxonomists for standard genome sequencing and annotation.</title>
        <authorList>
            <consortium name="The Broad Institute Genomics Platform"/>
            <consortium name="The Broad Institute Genome Sequencing Center for Infectious Disease"/>
            <person name="Wu L."/>
            <person name="Ma J."/>
        </authorList>
    </citation>
    <scope>NUCLEOTIDE SEQUENCE [LARGE SCALE GENOMIC DNA]</scope>
    <source>
        <strain evidence="2">NCAIM B.01391</strain>
    </source>
</reference>
<evidence type="ECO:0000313" key="1">
    <source>
        <dbReference type="EMBL" id="MFC5423048.1"/>
    </source>
</evidence>
<dbReference type="Proteomes" id="UP001596053">
    <property type="component" value="Unassembled WGS sequence"/>
</dbReference>
<protein>
    <submittedName>
        <fullName evidence="1">Uncharacterized protein</fullName>
    </submittedName>
</protein>
<gene>
    <name evidence="1" type="ORF">ACFPOB_26210</name>
</gene>
<evidence type="ECO:0000313" key="2">
    <source>
        <dbReference type="Proteomes" id="UP001596053"/>
    </source>
</evidence>
<organism evidence="1 2">
    <name type="scientific">Bosea eneae</name>
    <dbReference type="NCBI Taxonomy" id="151454"/>
    <lineage>
        <taxon>Bacteria</taxon>
        <taxon>Pseudomonadati</taxon>
        <taxon>Pseudomonadota</taxon>
        <taxon>Alphaproteobacteria</taxon>
        <taxon>Hyphomicrobiales</taxon>
        <taxon>Boseaceae</taxon>
        <taxon>Bosea</taxon>
    </lineage>
</organism>
<sequence>MFDTELRVLRREGQAVGFGFPDGFRLPSGRMLDAASVAVMKASGLVAVRTVPLTRLFIVVPACR</sequence>
<keyword evidence="2" id="KW-1185">Reference proteome</keyword>
<accession>A0ABW0J0Z6</accession>
<dbReference type="RefSeq" id="WP_377801242.1">
    <property type="nucleotide sequence ID" value="NZ_JBHSLW010000056.1"/>
</dbReference>